<evidence type="ECO:0000256" key="1">
    <source>
        <dbReference type="SAM" id="SignalP"/>
    </source>
</evidence>
<evidence type="ECO:0000313" key="3">
    <source>
        <dbReference type="Proteomes" id="UP000015104"/>
    </source>
</evidence>
<dbReference type="EnsemblMetazoa" id="tetur06g03570.1">
    <property type="protein sequence ID" value="tetur06g03570.1"/>
    <property type="gene ID" value="tetur06g03570"/>
</dbReference>
<dbReference type="HOGENOM" id="CLU_2981629_0_0_1"/>
<evidence type="ECO:0000313" key="2">
    <source>
        <dbReference type="EnsemblMetazoa" id="tetur06g03570.1"/>
    </source>
</evidence>
<reference evidence="3" key="1">
    <citation type="submission" date="2011-08" db="EMBL/GenBank/DDBJ databases">
        <authorList>
            <person name="Rombauts S."/>
        </authorList>
    </citation>
    <scope>NUCLEOTIDE SEQUENCE</scope>
    <source>
        <strain evidence="3">London</strain>
    </source>
</reference>
<dbReference type="EMBL" id="CAEY01001801">
    <property type="status" value="NOT_ANNOTATED_CDS"/>
    <property type="molecule type" value="Genomic_DNA"/>
</dbReference>
<name>T1K7B0_TETUR</name>
<feature type="signal peptide" evidence="1">
    <location>
        <begin position="1"/>
        <end position="26"/>
    </location>
</feature>
<proteinExistence type="predicted"/>
<sequence>MYKLWTFSATNLASISISMLLQVSHAMNIIHVSQASDEIKNKVLKKVKNFQVKPKSRN</sequence>
<accession>T1K7B0</accession>
<reference evidence="2" key="2">
    <citation type="submission" date="2015-06" db="UniProtKB">
        <authorList>
            <consortium name="EnsemblMetazoa"/>
        </authorList>
    </citation>
    <scope>IDENTIFICATION</scope>
</reference>
<keyword evidence="3" id="KW-1185">Reference proteome</keyword>
<feature type="chain" id="PRO_5004581057" evidence="1">
    <location>
        <begin position="27"/>
        <end position="58"/>
    </location>
</feature>
<dbReference type="Proteomes" id="UP000015104">
    <property type="component" value="Unassembled WGS sequence"/>
</dbReference>
<organism evidence="2 3">
    <name type="scientific">Tetranychus urticae</name>
    <name type="common">Two-spotted spider mite</name>
    <dbReference type="NCBI Taxonomy" id="32264"/>
    <lineage>
        <taxon>Eukaryota</taxon>
        <taxon>Metazoa</taxon>
        <taxon>Ecdysozoa</taxon>
        <taxon>Arthropoda</taxon>
        <taxon>Chelicerata</taxon>
        <taxon>Arachnida</taxon>
        <taxon>Acari</taxon>
        <taxon>Acariformes</taxon>
        <taxon>Trombidiformes</taxon>
        <taxon>Prostigmata</taxon>
        <taxon>Eleutherengona</taxon>
        <taxon>Raphignathae</taxon>
        <taxon>Tetranychoidea</taxon>
        <taxon>Tetranychidae</taxon>
        <taxon>Tetranychus</taxon>
    </lineage>
</organism>
<protein>
    <submittedName>
        <fullName evidence="2">Uncharacterized protein</fullName>
    </submittedName>
</protein>
<keyword evidence="1" id="KW-0732">Signal</keyword>
<dbReference type="AlphaFoldDB" id="T1K7B0"/>